<sequence length="664" mass="72235">MRSNLEQTMTEKTAREKPWLIRTYSGHSSAAESNKLYRTNLTKGQTGLSIAFDLPTQTGYDSDHPLAKGEVGKVGVPVCHIGDMMTLFDGIPLEKMNTSMTINAPAAWLLSLYIAAAEKQGAARSSLNGTTQNDIIKEYLSRGTYIFAPQPSLRLTSDVIAFTYREVPKWNPMNVCSYHLQEAGATPEQELAFALATSIAVLDTVRPVVPTADFEQVVSRISFFVNAGIRFVTELCKMRAFTELWDEICRERYGITDEKARRFRYGVQVNSLGLTEQQPENNVYRIILEMLAVVLSKNARARAVQLPAWNEALGLPRPWDQQWSLRLQQIVAYETDLLEFGDIFDGSTEIAAKVEALKTQAREELKRIDDMGGAVAAVESSYMKQKLVESNARRIGSIESGDQIVVGVNKWTETEPSPLTTGDGSIMTVDPKSEAEQIERLKAFRASRDQAAVTKAIADLKSAASEGRNIMEPSITAAHAGVTGGEWAHTLREVFGEYRAPTGVARAAAQVKGEKMSTVRDAVAAVSAKLGRRVKMLVGKPGLDGHSNGAEQIAVRARDAGMEVVYEGIRLTPAQIVNAALEEGVHVVGLSILSGSHVPLVTEVLERMKAAGLGDIPVIAGGIIPPEDEKTLLAAGCARIYTPKDYDITAIMGDIVALLGKKAA</sequence>
<dbReference type="InterPro" id="IPR006159">
    <property type="entry name" value="Acid_CoA_mut_C"/>
</dbReference>
<evidence type="ECO:0000313" key="9">
    <source>
        <dbReference type="Proteomes" id="UP000251075"/>
    </source>
</evidence>
<dbReference type="InterPro" id="IPR006158">
    <property type="entry name" value="Cobalamin-bd"/>
</dbReference>
<keyword evidence="6" id="KW-0170">Cobalt</keyword>
<feature type="domain" description="B12-binding" evidence="7">
    <location>
        <begin position="533"/>
        <end position="662"/>
    </location>
</feature>
<dbReference type="Pfam" id="PF01642">
    <property type="entry name" value="MM_CoA_mutase"/>
    <property type="match status" value="1"/>
</dbReference>
<name>A0A364P3J0_9PROT</name>
<keyword evidence="4" id="KW-0479">Metal-binding</keyword>
<dbReference type="Proteomes" id="UP000251075">
    <property type="component" value="Unassembled WGS sequence"/>
</dbReference>
<organism evidence="8 9">
    <name type="scientific">Paramagnetospirillum kuznetsovii</name>
    <dbReference type="NCBI Taxonomy" id="2053833"/>
    <lineage>
        <taxon>Bacteria</taxon>
        <taxon>Pseudomonadati</taxon>
        <taxon>Pseudomonadota</taxon>
        <taxon>Alphaproteobacteria</taxon>
        <taxon>Rhodospirillales</taxon>
        <taxon>Magnetospirillaceae</taxon>
        <taxon>Paramagnetospirillum</taxon>
    </lineage>
</organism>
<dbReference type="NCBIfam" id="TIGR00640">
    <property type="entry name" value="acid_CoA_mut_C"/>
    <property type="match status" value="1"/>
</dbReference>
<dbReference type="GO" id="GO:0031419">
    <property type="term" value="F:cobalamin binding"/>
    <property type="evidence" value="ECO:0007669"/>
    <property type="project" value="UniProtKB-KW"/>
</dbReference>
<dbReference type="PANTHER" id="PTHR48101">
    <property type="entry name" value="METHYLMALONYL-COA MUTASE, MITOCHONDRIAL-RELATED"/>
    <property type="match status" value="1"/>
</dbReference>
<dbReference type="Gene3D" id="3.20.20.240">
    <property type="entry name" value="Methylmalonyl-CoA mutase"/>
    <property type="match status" value="1"/>
</dbReference>
<dbReference type="SUPFAM" id="SSF51703">
    <property type="entry name" value="Cobalamin (vitamin B12)-dependent enzymes"/>
    <property type="match status" value="1"/>
</dbReference>
<dbReference type="PANTHER" id="PTHR48101:SF3">
    <property type="entry name" value="COENZYME B12-DEPENDENT MUTASE"/>
    <property type="match status" value="1"/>
</dbReference>
<dbReference type="GO" id="GO:0046872">
    <property type="term" value="F:metal ion binding"/>
    <property type="evidence" value="ECO:0007669"/>
    <property type="project" value="UniProtKB-KW"/>
</dbReference>
<dbReference type="PROSITE" id="PS51332">
    <property type="entry name" value="B12_BINDING"/>
    <property type="match status" value="1"/>
</dbReference>
<dbReference type="InterPro" id="IPR006098">
    <property type="entry name" value="MMCoA_mutase_a_cat"/>
</dbReference>
<dbReference type="EMBL" id="PGTO01000001">
    <property type="protein sequence ID" value="RAU23912.1"/>
    <property type="molecule type" value="Genomic_DNA"/>
</dbReference>
<evidence type="ECO:0000256" key="4">
    <source>
        <dbReference type="ARBA" id="ARBA00022723"/>
    </source>
</evidence>
<dbReference type="GO" id="GO:0004494">
    <property type="term" value="F:methylmalonyl-CoA mutase activity"/>
    <property type="evidence" value="ECO:0007669"/>
    <property type="project" value="InterPro"/>
</dbReference>
<keyword evidence="9" id="KW-1185">Reference proteome</keyword>
<evidence type="ECO:0000313" key="8">
    <source>
        <dbReference type="EMBL" id="RAU23912.1"/>
    </source>
</evidence>
<comment type="similarity">
    <text evidence="2">Belongs to the methylmalonyl-CoA mutase family.</text>
</comment>
<dbReference type="CDD" id="cd02071">
    <property type="entry name" value="MM_CoA_mut_B12_BD"/>
    <property type="match status" value="1"/>
</dbReference>
<comment type="cofactor">
    <cofactor evidence="1">
        <name>adenosylcob(III)alamin</name>
        <dbReference type="ChEBI" id="CHEBI:18408"/>
    </cofactor>
</comment>
<dbReference type="NCBIfam" id="TIGR00641">
    <property type="entry name" value="acid_CoA_mut_N"/>
    <property type="match status" value="1"/>
</dbReference>
<evidence type="ECO:0000256" key="5">
    <source>
        <dbReference type="ARBA" id="ARBA00023235"/>
    </source>
</evidence>
<comment type="caution">
    <text evidence="8">The sequence shown here is derived from an EMBL/GenBank/DDBJ whole genome shotgun (WGS) entry which is preliminary data.</text>
</comment>
<proteinExistence type="inferred from homology"/>
<protein>
    <submittedName>
        <fullName evidence="8">Protein meaA</fullName>
    </submittedName>
</protein>
<dbReference type="Gene3D" id="3.40.50.280">
    <property type="entry name" value="Cobalamin-binding domain"/>
    <property type="match status" value="1"/>
</dbReference>
<dbReference type="InterPro" id="IPR006099">
    <property type="entry name" value="MeMalonylCoA_mutase_a/b_cat"/>
</dbReference>
<evidence type="ECO:0000256" key="3">
    <source>
        <dbReference type="ARBA" id="ARBA00022628"/>
    </source>
</evidence>
<dbReference type="OrthoDB" id="9762378at2"/>
<dbReference type="SUPFAM" id="SSF52242">
    <property type="entry name" value="Cobalamin (vitamin B12)-binding domain"/>
    <property type="match status" value="1"/>
</dbReference>
<evidence type="ECO:0000256" key="6">
    <source>
        <dbReference type="ARBA" id="ARBA00023285"/>
    </source>
</evidence>
<accession>A0A364P3J0</accession>
<dbReference type="InterPro" id="IPR016176">
    <property type="entry name" value="Cbl-dep_enz_cat"/>
</dbReference>
<dbReference type="Pfam" id="PF02310">
    <property type="entry name" value="B12-binding"/>
    <property type="match status" value="1"/>
</dbReference>
<keyword evidence="5" id="KW-0413">Isomerase</keyword>
<dbReference type="AlphaFoldDB" id="A0A364P3J0"/>
<dbReference type="InterPro" id="IPR036724">
    <property type="entry name" value="Cobalamin-bd_sf"/>
</dbReference>
<reference evidence="8 9" key="1">
    <citation type="submission" date="2017-11" db="EMBL/GenBank/DDBJ databases">
        <title>Draft genome sequence of magnetotactic bacterium Magnetospirillum kuznetsovii LBB-42.</title>
        <authorList>
            <person name="Grouzdev D.S."/>
            <person name="Rysina M.S."/>
            <person name="Baslerov R.V."/>
            <person name="Koziaeva V."/>
        </authorList>
    </citation>
    <scope>NUCLEOTIDE SEQUENCE [LARGE SCALE GENOMIC DNA]</scope>
    <source>
        <strain evidence="8 9">LBB-42</strain>
    </source>
</reference>
<keyword evidence="3" id="KW-0846">Cobalamin</keyword>
<gene>
    <name evidence="8" type="ORF">CU669_02240</name>
</gene>
<evidence type="ECO:0000256" key="1">
    <source>
        <dbReference type="ARBA" id="ARBA00001922"/>
    </source>
</evidence>
<evidence type="ECO:0000256" key="2">
    <source>
        <dbReference type="ARBA" id="ARBA00008465"/>
    </source>
</evidence>
<evidence type="ECO:0000259" key="7">
    <source>
        <dbReference type="PROSITE" id="PS51332"/>
    </source>
</evidence>